<name>A0A8K0NMN5_9TREE</name>
<gene>
    <name evidence="2" type="ORF">FFLO_06812</name>
</gene>
<feature type="chain" id="PRO_5035473763" evidence="1">
    <location>
        <begin position="29"/>
        <end position="152"/>
    </location>
</feature>
<keyword evidence="3" id="KW-1185">Reference proteome</keyword>
<protein>
    <submittedName>
        <fullName evidence="2">Uncharacterized protein</fullName>
    </submittedName>
</protein>
<evidence type="ECO:0000313" key="3">
    <source>
        <dbReference type="Proteomes" id="UP000812966"/>
    </source>
</evidence>
<accession>A0A8K0NMN5</accession>
<comment type="caution">
    <text evidence="2">The sequence shown here is derived from an EMBL/GenBank/DDBJ whole genome shotgun (WGS) entry which is preliminary data.</text>
</comment>
<proteinExistence type="predicted"/>
<feature type="signal peptide" evidence="1">
    <location>
        <begin position="1"/>
        <end position="28"/>
    </location>
</feature>
<reference evidence="2" key="1">
    <citation type="submission" date="2020-04" db="EMBL/GenBank/DDBJ databases">
        <title>Analysis of mating type loci in Filobasidium floriforme.</title>
        <authorList>
            <person name="Nowrousian M."/>
        </authorList>
    </citation>
    <scope>NUCLEOTIDE SEQUENCE</scope>
    <source>
        <strain evidence="2">CBS 6242</strain>
    </source>
</reference>
<sequence>MREEDQLQNRSTNMLAFITASLAIGVLGVNAGPQCAGSNPDPTGQGFGAIYHAKAEWGNSIGQAAVTIMTDKHTGLECSNACWIDYECKGVQWEESTKTCTNINGEGAFWGLDDGPHNNMIAVKNAACGQDNWVHGKNMPCCEIAMDKRRGT</sequence>
<keyword evidence="1" id="KW-0732">Signal</keyword>
<dbReference type="Proteomes" id="UP000812966">
    <property type="component" value="Unassembled WGS sequence"/>
</dbReference>
<dbReference type="EMBL" id="JABELV010000265">
    <property type="protein sequence ID" value="KAG7527560.1"/>
    <property type="molecule type" value="Genomic_DNA"/>
</dbReference>
<dbReference type="AlphaFoldDB" id="A0A8K0NMN5"/>
<evidence type="ECO:0000256" key="1">
    <source>
        <dbReference type="SAM" id="SignalP"/>
    </source>
</evidence>
<organism evidence="2 3">
    <name type="scientific">Filobasidium floriforme</name>
    <dbReference type="NCBI Taxonomy" id="5210"/>
    <lineage>
        <taxon>Eukaryota</taxon>
        <taxon>Fungi</taxon>
        <taxon>Dikarya</taxon>
        <taxon>Basidiomycota</taxon>
        <taxon>Agaricomycotina</taxon>
        <taxon>Tremellomycetes</taxon>
        <taxon>Filobasidiales</taxon>
        <taxon>Filobasidiaceae</taxon>
        <taxon>Filobasidium</taxon>
    </lineage>
</organism>
<evidence type="ECO:0000313" key="2">
    <source>
        <dbReference type="EMBL" id="KAG7527560.1"/>
    </source>
</evidence>